<dbReference type="Proteomes" id="UP000827872">
    <property type="component" value="Linkage Group LG01"/>
</dbReference>
<dbReference type="EMBL" id="CM037614">
    <property type="protein sequence ID" value="KAH8015923.1"/>
    <property type="molecule type" value="Genomic_DNA"/>
</dbReference>
<proteinExistence type="predicted"/>
<accession>A0ACB8G8I7</accession>
<evidence type="ECO:0000313" key="2">
    <source>
        <dbReference type="Proteomes" id="UP000827872"/>
    </source>
</evidence>
<protein>
    <submittedName>
        <fullName evidence="1">Uncharacterized protein</fullName>
    </submittedName>
</protein>
<comment type="caution">
    <text evidence="1">The sequence shown here is derived from an EMBL/GenBank/DDBJ whole genome shotgun (WGS) entry which is preliminary data.</text>
</comment>
<name>A0ACB8G8I7_9SAUR</name>
<organism evidence="1 2">
    <name type="scientific">Sphaerodactylus townsendi</name>
    <dbReference type="NCBI Taxonomy" id="933632"/>
    <lineage>
        <taxon>Eukaryota</taxon>
        <taxon>Metazoa</taxon>
        <taxon>Chordata</taxon>
        <taxon>Craniata</taxon>
        <taxon>Vertebrata</taxon>
        <taxon>Euteleostomi</taxon>
        <taxon>Lepidosauria</taxon>
        <taxon>Squamata</taxon>
        <taxon>Bifurcata</taxon>
        <taxon>Gekkota</taxon>
        <taxon>Sphaerodactylidae</taxon>
        <taxon>Sphaerodactylus</taxon>
    </lineage>
</organism>
<reference evidence="1" key="1">
    <citation type="submission" date="2021-08" db="EMBL/GenBank/DDBJ databases">
        <title>The first chromosome-level gecko genome reveals the dynamic sex chromosomes of Neotropical dwarf geckos (Sphaerodactylidae: Sphaerodactylus).</title>
        <authorList>
            <person name="Pinto B.J."/>
            <person name="Keating S.E."/>
            <person name="Gamble T."/>
        </authorList>
    </citation>
    <scope>NUCLEOTIDE SEQUENCE</scope>
    <source>
        <strain evidence="1">TG3544</strain>
    </source>
</reference>
<gene>
    <name evidence="1" type="ORF">K3G42_010141</name>
</gene>
<evidence type="ECO:0000313" key="1">
    <source>
        <dbReference type="EMBL" id="KAH8015923.1"/>
    </source>
</evidence>
<keyword evidence="2" id="KW-1185">Reference proteome</keyword>
<sequence>MATLSGSVGLFLACALLSMLLSRVEGDAWGDPCEERQRSRQNQSESDAGWGLTLSILGTLSTLMMLGQYVTKFLTKDQCPEEWGKCEMQQEDCQESCKKADKGRTGACGSREFACLPDSGEPCTSLYSQTQEAYAQQLACMEQQLKELLYKVQSQRSTLQETPTAEECFPNTMAKGSDKLHITVYEIADLEGINDEQPRVRKRKFK</sequence>